<proteinExistence type="predicted"/>
<organism evidence="2 3">
    <name type="scientific">Franzmannia pantelleriensis</name>
    <dbReference type="NCBI Taxonomy" id="48727"/>
    <lineage>
        <taxon>Bacteria</taxon>
        <taxon>Pseudomonadati</taxon>
        <taxon>Pseudomonadota</taxon>
        <taxon>Gammaproteobacteria</taxon>
        <taxon>Oceanospirillales</taxon>
        <taxon>Halomonadaceae</taxon>
        <taxon>Franzmannia</taxon>
    </lineage>
</organism>
<dbReference type="STRING" id="48727.SAMN05192555_11326"/>
<accession>A0A1G9T6M9</accession>
<dbReference type="EMBL" id="FNGH01000013">
    <property type="protein sequence ID" value="SDM43341.1"/>
    <property type="molecule type" value="Genomic_DNA"/>
</dbReference>
<dbReference type="Proteomes" id="UP000199107">
    <property type="component" value="Unassembled WGS sequence"/>
</dbReference>
<dbReference type="OrthoDB" id="6183111at2"/>
<feature type="chain" id="PRO_5011776089" evidence="1">
    <location>
        <begin position="23"/>
        <end position="163"/>
    </location>
</feature>
<dbReference type="AlphaFoldDB" id="A0A1G9T6M9"/>
<name>A0A1G9T6M9_9GAMM</name>
<evidence type="ECO:0000313" key="3">
    <source>
        <dbReference type="Proteomes" id="UP000199107"/>
    </source>
</evidence>
<dbReference type="PROSITE" id="PS51257">
    <property type="entry name" value="PROKAR_LIPOPROTEIN"/>
    <property type="match status" value="1"/>
</dbReference>
<evidence type="ECO:0000313" key="2">
    <source>
        <dbReference type="EMBL" id="SDM43341.1"/>
    </source>
</evidence>
<keyword evidence="1" id="KW-0732">Signal</keyword>
<feature type="signal peptide" evidence="1">
    <location>
        <begin position="1"/>
        <end position="22"/>
    </location>
</feature>
<gene>
    <name evidence="2" type="ORF">SAMN05192555_11326</name>
</gene>
<reference evidence="3" key="1">
    <citation type="submission" date="2016-10" db="EMBL/GenBank/DDBJ databases">
        <authorList>
            <person name="Varghese N."/>
            <person name="Submissions S."/>
        </authorList>
    </citation>
    <scope>NUCLEOTIDE SEQUENCE [LARGE SCALE GENOMIC DNA]</scope>
    <source>
        <strain evidence="3">AAP</strain>
    </source>
</reference>
<evidence type="ECO:0000256" key="1">
    <source>
        <dbReference type="SAM" id="SignalP"/>
    </source>
</evidence>
<keyword evidence="3" id="KW-1185">Reference proteome</keyword>
<sequence>MKRRPTLPAVLLALLLGGCASAPDAPTLLRQALFGLGETATASLLSEPVWTRNTPDVVLLLAAPDVDESLGISQPRFTESLSRALLAPSDGPQVIDWTPEMQDSDSRDNQWLLETRLSADGPRLTLSDRELLPYALHMRLRRLGDSEPQWEETLYGAFDATAL</sequence>
<dbReference type="RefSeq" id="WP_089659501.1">
    <property type="nucleotide sequence ID" value="NZ_FNGH01000013.1"/>
</dbReference>
<protein>
    <submittedName>
        <fullName evidence="2">Uncharacterized protein</fullName>
    </submittedName>
</protein>